<dbReference type="AlphaFoldDB" id="S7XIB4"/>
<proteinExistence type="predicted"/>
<evidence type="ECO:0000256" key="1">
    <source>
        <dbReference type="ARBA" id="ARBA00022737"/>
    </source>
</evidence>
<dbReference type="FunFam" id="1.10.238.10:FF:000003">
    <property type="entry name" value="Calmodulin A"/>
    <property type="match status" value="1"/>
</dbReference>
<comment type="caution">
    <text evidence="4">The sequence shown here is derived from an EMBL/GenBank/DDBJ whole genome shotgun (WGS) entry which is preliminary data.</text>
</comment>
<dbReference type="PROSITE" id="PS50222">
    <property type="entry name" value="EF_HAND_2"/>
    <property type="match status" value="2"/>
</dbReference>
<keyword evidence="1" id="KW-0677">Repeat</keyword>
<evidence type="ECO:0000256" key="2">
    <source>
        <dbReference type="ARBA" id="ARBA00022837"/>
    </source>
</evidence>
<keyword evidence="2" id="KW-0106">Calcium</keyword>
<evidence type="ECO:0000259" key="3">
    <source>
        <dbReference type="PROSITE" id="PS50222"/>
    </source>
</evidence>
<protein>
    <submittedName>
        <fullName evidence="4">Calmodulin</fullName>
    </submittedName>
</protein>
<keyword evidence="5" id="KW-1185">Reference proteome</keyword>
<gene>
    <name evidence="4" type="ORF">SLOPH_175</name>
</gene>
<dbReference type="OrthoDB" id="5976022at2759"/>
<dbReference type="Proteomes" id="UP000014978">
    <property type="component" value="Unassembled WGS sequence"/>
</dbReference>
<dbReference type="EMBL" id="ATCN01000573">
    <property type="protein sequence ID" value="EPR78759.1"/>
    <property type="molecule type" value="Genomic_DNA"/>
</dbReference>
<evidence type="ECO:0000313" key="4">
    <source>
        <dbReference type="EMBL" id="EPR78759.1"/>
    </source>
</evidence>
<feature type="domain" description="EF-hand" evidence="3">
    <location>
        <begin position="69"/>
        <end position="104"/>
    </location>
</feature>
<accession>S7XIB4</accession>
<reference evidence="5" key="1">
    <citation type="journal article" date="2013" name="PLoS Genet.">
        <title>The genome of Spraguea lophii and the basis of host-microsporidian interactions.</title>
        <authorList>
            <person name="Campbell S.E."/>
            <person name="Williams T.A."/>
            <person name="Yousuf A."/>
            <person name="Soanes D.M."/>
            <person name="Paszkiewicz K.H."/>
            <person name="Williams B.A.P."/>
        </authorList>
    </citation>
    <scope>NUCLEOTIDE SEQUENCE [LARGE SCALE GENOMIC DNA]</scope>
    <source>
        <strain evidence="5">42_110</strain>
    </source>
</reference>
<dbReference type="InterPro" id="IPR050145">
    <property type="entry name" value="Centrin_CML-like"/>
</dbReference>
<dbReference type="SMART" id="SM00054">
    <property type="entry name" value="EFh"/>
    <property type="match status" value="3"/>
</dbReference>
<dbReference type="SUPFAM" id="SSF47473">
    <property type="entry name" value="EF-hand"/>
    <property type="match status" value="1"/>
</dbReference>
<dbReference type="PROSITE" id="PS00018">
    <property type="entry name" value="EF_HAND_1"/>
    <property type="match status" value="1"/>
</dbReference>
<feature type="domain" description="EF-hand" evidence="3">
    <location>
        <begin position="105"/>
        <end position="136"/>
    </location>
</feature>
<dbReference type="InterPro" id="IPR018247">
    <property type="entry name" value="EF_Hand_1_Ca_BS"/>
</dbReference>
<evidence type="ECO:0000313" key="5">
    <source>
        <dbReference type="Proteomes" id="UP000014978"/>
    </source>
</evidence>
<dbReference type="Pfam" id="PF13499">
    <property type="entry name" value="EF-hand_7"/>
    <property type="match status" value="1"/>
</dbReference>
<dbReference type="CDD" id="cd00051">
    <property type="entry name" value="EFh"/>
    <property type="match status" value="1"/>
</dbReference>
<sequence>MSEIYDIFTRINKSGSNRISRAEMDTFINTLHSPLSPQDKSLIIKTIPKKGINFDEFKDVWESYINNPGDINRIEDVFAYSNKKGNGKITIDELKNIFIHLCEPKTEKDLIKLITIADTDGDGMVSLEEFKGILKK</sequence>
<dbReference type="STRING" id="1358809.S7XIB4"/>
<dbReference type="HOGENOM" id="CLU_061288_20_7_1"/>
<dbReference type="PANTHER" id="PTHR23050">
    <property type="entry name" value="CALCIUM BINDING PROTEIN"/>
    <property type="match status" value="1"/>
</dbReference>
<dbReference type="Gene3D" id="1.10.238.10">
    <property type="entry name" value="EF-hand"/>
    <property type="match status" value="1"/>
</dbReference>
<dbReference type="InParanoid" id="S7XIB4"/>
<dbReference type="GO" id="GO:0005509">
    <property type="term" value="F:calcium ion binding"/>
    <property type="evidence" value="ECO:0007669"/>
    <property type="project" value="InterPro"/>
</dbReference>
<dbReference type="InterPro" id="IPR002048">
    <property type="entry name" value="EF_hand_dom"/>
</dbReference>
<dbReference type="InterPro" id="IPR011992">
    <property type="entry name" value="EF-hand-dom_pair"/>
</dbReference>
<dbReference type="VEuPathDB" id="MicrosporidiaDB:SLOPH_175"/>
<organism evidence="4 5">
    <name type="scientific">Spraguea lophii (strain 42_110)</name>
    <name type="common">Microsporidian parasite</name>
    <dbReference type="NCBI Taxonomy" id="1358809"/>
    <lineage>
        <taxon>Eukaryota</taxon>
        <taxon>Fungi</taxon>
        <taxon>Fungi incertae sedis</taxon>
        <taxon>Microsporidia</taxon>
        <taxon>Spragueidae</taxon>
        <taxon>Spraguea</taxon>
    </lineage>
</organism>
<name>S7XIB4_SPRLO</name>